<feature type="region of interest" description="Disordered" evidence="1">
    <location>
        <begin position="81"/>
        <end position="100"/>
    </location>
</feature>
<keyword evidence="2" id="KW-0472">Membrane</keyword>
<feature type="region of interest" description="Disordered" evidence="1">
    <location>
        <begin position="1"/>
        <end position="28"/>
    </location>
</feature>
<feature type="compositionally biased region" description="Low complexity" evidence="1">
    <location>
        <begin position="265"/>
        <end position="298"/>
    </location>
</feature>
<dbReference type="RefSeq" id="WP_121160098.1">
    <property type="nucleotide sequence ID" value="NZ_RBKT01000001.1"/>
</dbReference>
<dbReference type="Proteomes" id="UP000277671">
    <property type="component" value="Unassembled WGS sequence"/>
</dbReference>
<gene>
    <name evidence="3" type="ORF">BDK92_6467</name>
</gene>
<comment type="caution">
    <text evidence="3">The sequence shown here is derived from an EMBL/GenBank/DDBJ whole genome shotgun (WGS) entry which is preliminary data.</text>
</comment>
<dbReference type="InterPro" id="IPR011050">
    <property type="entry name" value="Pectin_lyase_fold/virulence"/>
</dbReference>
<evidence type="ECO:0000313" key="4">
    <source>
        <dbReference type="Proteomes" id="UP000277671"/>
    </source>
</evidence>
<dbReference type="AlphaFoldDB" id="A0A495JU20"/>
<evidence type="ECO:0000256" key="1">
    <source>
        <dbReference type="SAM" id="MobiDB-lite"/>
    </source>
</evidence>
<name>A0A495JU20_9ACTN</name>
<feature type="compositionally biased region" description="Basic and acidic residues" evidence="1">
    <location>
        <begin position="242"/>
        <end position="264"/>
    </location>
</feature>
<evidence type="ECO:0000313" key="3">
    <source>
        <dbReference type="EMBL" id="RKR92035.1"/>
    </source>
</evidence>
<reference evidence="3 4" key="1">
    <citation type="submission" date="2018-10" db="EMBL/GenBank/DDBJ databases">
        <title>Sequencing the genomes of 1000 actinobacteria strains.</title>
        <authorList>
            <person name="Klenk H.-P."/>
        </authorList>
    </citation>
    <scope>NUCLEOTIDE SEQUENCE [LARGE SCALE GENOMIC DNA]</scope>
    <source>
        <strain evidence="3 4">DSM 45175</strain>
    </source>
</reference>
<dbReference type="SUPFAM" id="SSF51126">
    <property type="entry name" value="Pectin lyase-like"/>
    <property type="match status" value="1"/>
</dbReference>
<proteinExistence type="predicted"/>
<accession>A0A495JU20</accession>
<keyword evidence="2" id="KW-1133">Transmembrane helix</keyword>
<feature type="region of interest" description="Disordered" evidence="1">
    <location>
        <begin position="242"/>
        <end position="313"/>
    </location>
</feature>
<sequence>MMSNQLPEHQDAPRGAQDDRSVPSGKARRVRRYVTGAVSLAGVASLAAVAGMSGAPAVASATDALGLPRLFMSTDGGYDDGGYDNGGQDPGGWRPEWDKDAKQVGCDSNELISALVEANTGRGAKLKLTKGCTYSLTVYQGPDGLPVITQPVAIKGEGAKIERAANADPFRIFNVGTGGELTLHDLTVAGGDDRSGDGGGGLLVQAGGKAVLEKSAVVANRSTSSGGGIANYGITALLSGEEKDQKHGDDQKHGEDPEQSKDGESPAAEAEGAAVDGATVEPADGADASDATGGSESGPNDWTDGGWSKDGWDHDKSEYVTKVSGNSAQGAGGGIYSGGLLVVDGAEVSRNNSARDGGGISNTGGTASVTRSKVSNNVSVGLGGGIHAGFGAVTKIVYSGVIGNESTGPSAAGGGIQNYDSSLYIRHSEVVRNNAGGLAGGIYNGGGRAVVEQTKVSENTAQSNGGGLYNVDGTMVVRKSLVDSNRTVGVNSVGGGIFTVDGSLALTESRVARNDAVNPPGGIFADGTLVTVDERTVIVNNRPTNCVGSGDPVPNCFG</sequence>
<keyword evidence="4" id="KW-1185">Reference proteome</keyword>
<keyword evidence="2" id="KW-0812">Transmembrane</keyword>
<feature type="compositionally biased region" description="Basic and acidic residues" evidence="1">
    <location>
        <begin position="8"/>
        <end position="21"/>
    </location>
</feature>
<protein>
    <submittedName>
        <fullName evidence="3">Putative outer membrane repeat protein</fullName>
    </submittedName>
</protein>
<organism evidence="3 4">
    <name type="scientific">Micromonospora pisi</name>
    <dbReference type="NCBI Taxonomy" id="589240"/>
    <lineage>
        <taxon>Bacteria</taxon>
        <taxon>Bacillati</taxon>
        <taxon>Actinomycetota</taxon>
        <taxon>Actinomycetes</taxon>
        <taxon>Micromonosporales</taxon>
        <taxon>Micromonosporaceae</taxon>
        <taxon>Micromonospora</taxon>
    </lineage>
</organism>
<dbReference type="EMBL" id="RBKT01000001">
    <property type="protein sequence ID" value="RKR92035.1"/>
    <property type="molecule type" value="Genomic_DNA"/>
</dbReference>
<feature type="transmembrane region" description="Helical" evidence="2">
    <location>
        <begin position="33"/>
        <end position="52"/>
    </location>
</feature>
<evidence type="ECO:0000256" key="2">
    <source>
        <dbReference type="SAM" id="Phobius"/>
    </source>
</evidence>